<feature type="domain" description="CdaR GGDEF-like" evidence="4">
    <location>
        <begin position="203"/>
        <end position="273"/>
    </location>
</feature>
<dbReference type="InterPro" id="IPR042070">
    <property type="entry name" value="PucR_C-HTH_sf"/>
</dbReference>
<evidence type="ECO:0000313" key="6">
    <source>
        <dbReference type="Proteomes" id="UP000238312"/>
    </source>
</evidence>
<evidence type="ECO:0000256" key="1">
    <source>
        <dbReference type="ARBA" id="ARBA00006754"/>
    </source>
</evidence>
<sequence length="385" mass="41711">MHNTADLQEIVDEIAARLGASATLEDRSFRLLAYGAQHGDIDTVRQESILRRRATGEVRDYFERYGIARAGGPVRIPADAELRVLARVCWPLRHADVTYGYLWLLDPGELADGPEHPESPQGELGGRADPRPHGERGGLSDARLRAVAPLVARAAAALAQEARSRQDLGRGLRALLSPDPEVRAGASLEVPGPVAAIAVRESPERVAALWTLPRGVLARTGSPVALLAPAHLAGEVAQTVQSAYGTAAGIGAPRDDPADAWLSWREARQALRIAEHFPRHAPVARWEELGVHRLLSRLSQTDLRELAEETAALDAELAQTVEVYLDRGGHVQKTAAELGIHRQTLYYRLGKAERLTHRDLSDGDDRLAVHLGLKAARLRGADASS</sequence>
<organism evidence="5 6">
    <name type="scientific">Nonomuraea fuscirosea</name>
    <dbReference type="NCBI Taxonomy" id="1291556"/>
    <lineage>
        <taxon>Bacteria</taxon>
        <taxon>Bacillati</taxon>
        <taxon>Actinomycetota</taxon>
        <taxon>Actinomycetes</taxon>
        <taxon>Streptosporangiales</taxon>
        <taxon>Streptosporangiaceae</taxon>
        <taxon>Nonomuraea</taxon>
    </lineage>
</organism>
<keyword evidence="6" id="KW-1185">Reference proteome</keyword>
<comment type="similarity">
    <text evidence="1">Belongs to the CdaR family.</text>
</comment>
<evidence type="ECO:0000256" key="2">
    <source>
        <dbReference type="SAM" id="MobiDB-lite"/>
    </source>
</evidence>
<accession>A0A2T0MVJ4</accession>
<dbReference type="RefSeq" id="WP_106244840.1">
    <property type="nucleotide sequence ID" value="NZ_PVNG01000012.1"/>
</dbReference>
<dbReference type="Pfam" id="PF17853">
    <property type="entry name" value="GGDEF_2"/>
    <property type="match status" value="1"/>
</dbReference>
<gene>
    <name evidence="5" type="ORF">B0I32_112330</name>
</gene>
<dbReference type="OrthoDB" id="4534407at2"/>
<comment type="caution">
    <text evidence="5">The sequence shown here is derived from an EMBL/GenBank/DDBJ whole genome shotgun (WGS) entry which is preliminary data.</text>
</comment>
<dbReference type="InterPro" id="IPR009057">
    <property type="entry name" value="Homeodomain-like_sf"/>
</dbReference>
<dbReference type="InterPro" id="IPR025736">
    <property type="entry name" value="PucR_C-HTH_dom"/>
</dbReference>
<evidence type="ECO:0000259" key="4">
    <source>
        <dbReference type="Pfam" id="PF17853"/>
    </source>
</evidence>
<dbReference type="AlphaFoldDB" id="A0A2T0MVJ4"/>
<feature type="compositionally biased region" description="Basic and acidic residues" evidence="2">
    <location>
        <begin position="126"/>
        <end position="139"/>
    </location>
</feature>
<dbReference type="Pfam" id="PF13556">
    <property type="entry name" value="HTH_30"/>
    <property type="match status" value="1"/>
</dbReference>
<dbReference type="InterPro" id="IPR041522">
    <property type="entry name" value="CdaR_GGDEF"/>
</dbReference>
<dbReference type="Proteomes" id="UP000238312">
    <property type="component" value="Unassembled WGS sequence"/>
</dbReference>
<dbReference type="PANTHER" id="PTHR33744">
    <property type="entry name" value="CARBOHYDRATE DIACID REGULATOR"/>
    <property type="match status" value="1"/>
</dbReference>
<feature type="region of interest" description="Disordered" evidence="2">
    <location>
        <begin position="112"/>
        <end position="139"/>
    </location>
</feature>
<reference evidence="5 6" key="1">
    <citation type="submission" date="2018-03" db="EMBL/GenBank/DDBJ databases">
        <title>Genomic Encyclopedia of Type Strains, Phase III (KMG-III): the genomes of soil and plant-associated and newly described type strains.</title>
        <authorList>
            <person name="Whitman W."/>
        </authorList>
    </citation>
    <scope>NUCLEOTIDE SEQUENCE [LARGE SCALE GENOMIC DNA]</scope>
    <source>
        <strain evidence="5 6">CGMCC 4.7104</strain>
    </source>
</reference>
<protein>
    <submittedName>
        <fullName evidence="5">Sugar diacid utilization regulator</fullName>
    </submittedName>
</protein>
<feature type="domain" description="PucR C-terminal helix-turn-helix" evidence="3">
    <location>
        <begin position="317"/>
        <end position="375"/>
    </location>
</feature>
<dbReference type="Gene3D" id="1.10.10.2840">
    <property type="entry name" value="PucR C-terminal helix-turn-helix domain"/>
    <property type="match status" value="1"/>
</dbReference>
<dbReference type="EMBL" id="PVNG01000012">
    <property type="protein sequence ID" value="PRX62833.1"/>
    <property type="molecule type" value="Genomic_DNA"/>
</dbReference>
<name>A0A2T0MVJ4_9ACTN</name>
<evidence type="ECO:0000259" key="3">
    <source>
        <dbReference type="Pfam" id="PF13556"/>
    </source>
</evidence>
<evidence type="ECO:0000313" key="5">
    <source>
        <dbReference type="EMBL" id="PRX62833.1"/>
    </source>
</evidence>
<proteinExistence type="inferred from homology"/>
<dbReference type="InterPro" id="IPR051448">
    <property type="entry name" value="CdaR-like_regulators"/>
</dbReference>
<dbReference type="PANTHER" id="PTHR33744:SF17">
    <property type="entry name" value="CONSERVED PROTEIN"/>
    <property type="match status" value="1"/>
</dbReference>
<dbReference type="SUPFAM" id="SSF46689">
    <property type="entry name" value="Homeodomain-like"/>
    <property type="match status" value="1"/>
</dbReference>